<dbReference type="GO" id="GO:0003774">
    <property type="term" value="F:cytoskeletal motor activity"/>
    <property type="evidence" value="ECO:0007669"/>
    <property type="project" value="InterPro"/>
</dbReference>
<dbReference type="InterPro" id="IPR000527">
    <property type="entry name" value="Flag_Lring"/>
</dbReference>
<evidence type="ECO:0000256" key="5">
    <source>
        <dbReference type="ARBA" id="ARBA00023143"/>
    </source>
</evidence>
<feature type="signal peptide" evidence="8">
    <location>
        <begin position="1"/>
        <end position="24"/>
    </location>
</feature>
<gene>
    <name evidence="7" type="primary">flgH</name>
    <name evidence="9" type="ORF">LZ24_01531</name>
</gene>
<dbReference type="GO" id="GO:0071973">
    <property type="term" value="P:bacterial-type flagellum-dependent cell motility"/>
    <property type="evidence" value="ECO:0007669"/>
    <property type="project" value="InterPro"/>
</dbReference>
<dbReference type="OrthoDB" id="9789227at2"/>
<keyword evidence="4 7" id="KW-0472">Membrane</keyword>
<comment type="function">
    <text evidence="1 7">Assembles around the rod to form the L-ring and probably protects the motor/basal body from shearing forces during rotation.</text>
</comment>
<evidence type="ECO:0000256" key="6">
    <source>
        <dbReference type="ARBA" id="ARBA00023237"/>
    </source>
</evidence>
<evidence type="ECO:0000256" key="2">
    <source>
        <dbReference type="ARBA" id="ARBA00006929"/>
    </source>
</evidence>
<feature type="chain" id="PRO_5021883251" description="Flagellar L-ring protein" evidence="8">
    <location>
        <begin position="25"/>
        <end position="233"/>
    </location>
</feature>
<dbReference type="PANTHER" id="PTHR34933">
    <property type="entry name" value="FLAGELLAR L-RING PROTEIN"/>
    <property type="match status" value="1"/>
</dbReference>
<evidence type="ECO:0000313" key="10">
    <source>
        <dbReference type="Proteomes" id="UP000318307"/>
    </source>
</evidence>
<name>A0A562RTG8_9BACT</name>
<evidence type="ECO:0000313" key="9">
    <source>
        <dbReference type="EMBL" id="TWI72389.1"/>
    </source>
</evidence>
<sequence>MQKTRGLYSVLTVFFLFLMAGCAAQSVPQAALVPQPMGMEAPPAFFGAVPPAEGSLWSDSGDMLFTDQRARRVGDTVIVDIVENATSQVAANTNLKRETTTRAGIPNALGLTSNLGGNIDAASLFEANTRTELKGSGQSDRSGRITASIGARVIKVMPNGNVMVYGSRELKVNHETQYITVSGVIRPKDIGSDNRVQSTVLADARIEYSGRGVIDEKQRPGWMTRLVDRYWPF</sequence>
<evidence type="ECO:0000256" key="1">
    <source>
        <dbReference type="ARBA" id="ARBA00002591"/>
    </source>
</evidence>
<keyword evidence="9" id="KW-0969">Cilium</keyword>
<dbReference type="GO" id="GO:0009427">
    <property type="term" value="C:bacterial-type flagellum basal body, distal rod, L ring"/>
    <property type="evidence" value="ECO:0007669"/>
    <property type="project" value="InterPro"/>
</dbReference>
<dbReference type="AlphaFoldDB" id="A0A562RTG8"/>
<evidence type="ECO:0000256" key="8">
    <source>
        <dbReference type="SAM" id="SignalP"/>
    </source>
</evidence>
<dbReference type="PROSITE" id="PS51257">
    <property type="entry name" value="PROKAR_LIPOPROTEIN"/>
    <property type="match status" value="1"/>
</dbReference>
<dbReference type="PANTHER" id="PTHR34933:SF1">
    <property type="entry name" value="FLAGELLAR L-RING PROTEIN"/>
    <property type="match status" value="1"/>
</dbReference>
<comment type="subunit">
    <text evidence="7">The basal body constitutes a major portion of the flagellar organelle and consists of four rings (L,P,S, and M) mounted on a central rod.</text>
</comment>
<evidence type="ECO:0000256" key="7">
    <source>
        <dbReference type="HAMAP-Rule" id="MF_00415"/>
    </source>
</evidence>
<comment type="caution">
    <text evidence="9">The sequence shown here is derived from an EMBL/GenBank/DDBJ whole genome shotgun (WGS) entry which is preliminary data.</text>
</comment>
<reference evidence="9 10" key="1">
    <citation type="submission" date="2019-07" db="EMBL/GenBank/DDBJ databases">
        <title>Genome sequencing of 100 strains of the haloalkaliphilic chemolithoautotrophic sulfur-oxidizing bacterium Thioalkalivibrio.</title>
        <authorList>
            <person name="Muyzer G."/>
        </authorList>
    </citation>
    <scope>NUCLEOTIDE SEQUENCE [LARGE SCALE GENOMIC DNA]</scope>
    <source>
        <strain evidence="9 10">ASO4-4</strain>
    </source>
</reference>
<organism evidence="9 10">
    <name type="scientific">Desulfobotulus alkaliphilus</name>
    <dbReference type="NCBI Taxonomy" id="622671"/>
    <lineage>
        <taxon>Bacteria</taxon>
        <taxon>Pseudomonadati</taxon>
        <taxon>Thermodesulfobacteriota</taxon>
        <taxon>Desulfobacteria</taxon>
        <taxon>Desulfobacterales</taxon>
        <taxon>Desulfobacteraceae</taxon>
        <taxon>Desulfobotulus</taxon>
    </lineage>
</organism>
<keyword evidence="5 7" id="KW-0975">Bacterial flagellum</keyword>
<protein>
    <recommendedName>
        <fullName evidence="7">Flagellar L-ring protein</fullName>
    </recommendedName>
    <alternativeName>
        <fullName evidence="7">Basal body L-ring protein</fullName>
    </alternativeName>
</protein>
<dbReference type="HAMAP" id="MF_00415">
    <property type="entry name" value="FlgH"/>
    <property type="match status" value="1"/>
</dbReference>
<proteinExistence type="inferred from homology"/>
<keyword evidence="9" id="KW-0282">Flagellum</keyword>
<keyword evidence="9" id="KW-0966">Cell projection</keyword>
<dbReference type="RefSeq" id="WP_144684168.1">
    <property type="nucleotide sequence ID" value="NZ_VLLC01000010.1"/>
</dbReference>
<evidence type="ECO:0000256" key="3">
    <source>
        <dbReference type="ARBA" id="ARBA00022729"/>
    </source>
</evidence>
<accession>A0A562RTG8</accession>
<keyword evidence="6 7" id="KW-0998">Cell outer membrane</keyword>
<dbReference type="Proteomes" id="UP000318307">
    <property type="component" value="Unassembled WGS sequence"/>
</dbReference>
<evidence type="ECO:0000256" key="4">
    <source>
        <dbReference type="ARBA" id="ARBA00023136"/>
    </source>
</evidence>
<comment type="similarity">
    <text evidence="2 7">Belongs to the FlgH family.</text>
</comment>
<keyword evidence="3 7" id="KW-0732">Signal</keyword>
<keyword evidence="7" id="KW-0449">Lipoprotein</keyword>
<comment type="subcellular location">
    <subcellularLocation>
        <location evidence="7">Cell outer membrane</location>
        <topology evidence="7">Lipid-anchor</topology>
    </subcellularLocation>
    <subcellularLocation>
        <location evidence="7">Bacterial flagellum basal body</location>
    </subcellularLocation>
</comment>
<dbReference type="Pfam" id="PF02107">
    <property type="entry name" value="FlgH"/>
    <property type="match status" value="1"/>
</dbReference>
<dbReference type="PRINTS" id="PR01008">
    <property type="entry name" value="FLGLRINGFLGH"/>
</dbReference>
<dbReference type="GO" id="GO:0009279">
    <property type="term" value="C:cell outer membrane"/>
    <property type="evidence" value="ECO:0007669"/>
    <property type="project" value="UniProtKB-SubCell"/>
</dbReference>
<dbReference type="EMBL" id="VLLC01000010">
    <property type="protein sequence ID" value="TWI72389.1"/>
    <property type="molecule type" value="Genomic_DNA"/>
</dbReference>
<keyword evidence="10" id="KW-1185">Reference proteome</keyword>